<dbReference type="RefSeq" id="XP_068350190.1">
    <property type="nucleotide sequence ID" value="XM_068511029.1"/>
</dbReference>
<dbReference type="GeneID" id="94845733"/>
<reference evidence="1" key="1">
    <citation type="submission" date="2016-10" db="EMBL/GenBank/DDBJ databases">
        <authorList>
            <person name="Benchimol M."/>
            <person name="Almeida L.G."/>
            <person name="Vasconcelos A.T."/>
            <person name="Perreira-Neves A."/>
            <person name="Rosa I.A."/>
            <person name="Tasca T."/>
            <person name="Bogo M.R."/>
            <person name="de Souza W."/>
        </authorList>
    </citation>
    <scope>NUCLEOTIDE SEQUENCE [LARGE SCALE GENOMIC DNA]</scope>
    <source>
        <strain evidence="1">K</strain>
    </source>
</reference>
<dbReference type="AlphaFoldDB" id="A0A1J4JHS9"/>
<keyword evidence="2" id="KW-1185">Reference proteome</keyword>
<name>A0A1J4JHS9_9EUKA</name>
<organism evidence="1 2">
    <name type="scientific">Tritrichomonas foetus</name>
    <dbReference type="NCBI Taxonomy" id="1144522"/>
    <lineage>
        <taxon>Eukaryota</taxon>
        <taxon>Metamonada</taxon>
        <taxon>Parabasalia</taxon>
        <taxon>Tritrichomonadida</taxon>
        <taxon>Tritrichomonadidae</taxon>
        <taxon>Tritrichomonas</taxon>
    </lineage>
</organism>
<sequence>MIIIFFFDDFGAWRKYSKFFEFIFLMSISFPQVILKNGSDRDNIFHSLIEGCLLNFEKDDDISAYLFQCFNVMTSEFKENQINNQTEINNQKQIPLQRQSIQEISVAEIVKRNLFCCFIKQFVKNHLNRLEITALEIAQKCISEFHFAFIFVYLSNVYSNSPIFRNFMTTIEHQIWKLLLDDEPIIIDKNEFIVSKEMAEIVFECFCCPYFRPIKNNLLCYLFWKSRKIKNSKRLISQFPLISTDFSVITKELFSEFHHRILLYSMKNQPFSCDPLNNIINMYREYDIIPQVSDIVKIVKRSDGFYSKTLLTDYLREKNIFVEHNDHYYYSFQYNYYYSVIQLLDEVQNTTSKCESHAKDRNQNNRNINDYKKKSSNRIALNSLNILLTERNIQKNPPTINLNQLNINKFMTFDFWEKISHFQKNGIIAKSNPYLFHGVACLMVSGKNRFKNYYEINQFKYPKKLNANLMMALSNIKDTKKLDPKKLIKNTLIHIKNQNLISLLAICLVKRNEFDLNLFEKSVSPTIFVAFSILLKLDVPIKLIFQKIKQINFLDSYIINILLKWWKNLKLTERRKLLTLMPHNFIYLLSAKDTSQILSCSNPNYSIFGLFKKTMISESCSINYEQIVLYLRNNFEKKNVKDFLTSLTKKSTFLLYSLYEHIKDFVNITISKHNTFCILKKILSSKYRTLSESLLAFFSLNILKPNIVNNTTYQQIILHLPLYQADINPEEYNFYLSIKEYISNNIMEIINCFKEVHDHIKIQKEHFWFLNELDYFNKDFVFSKLEISADSSCDRDICIDREELLDSSLRNITSFYSKQENLKKKNLHSISW</sequence>
<dbReference type="Proteomes" id="UP000179807">
    <property type="component" value="Unassembled WGS sequence"/>
</dbReference>
<protein>
    <submittedName>
        <fullName evidence="1">Uncharacterized protein</fullName>
    </submittedName>
</protein>
<dbReference type="EMBL" id="MLAK01001139">
    <property type="protein sequence ID" value="OHS97053.1"/>
    <property type="molecule type" value="Genomic_DNA"/>
</dbReference>
<gene>
    <name evidence="1" type="ORF">TRFO_36769</name>
</gene>
<proteinExistence type="predicted"/>
<accession>A0A1J4JHS9</accession>
<evidence type="ECO:0000313" key="2">
    <source>
        <dbReference type="Proteomes" id="UP000179807"/>
    </source>
</evidence>
<evidence type="ECO:0000313" key="1">
    <source>
        <dbReference type="EMBL" id="OHS97053.1"/>
    </source>
</evidence>
<comment type="caution">
    <text evidence="1">The sequence shown here is derived from an EMBL/GenBank/DDBJ whole genome shotgun (WGS) entry which is preliminary data.</text>
</comment>
<dbReference type="VEuPathDB" id="TrichDB:TRFO_36769"/>